<dbReference type="GO" id="GO:0003964">
    <property type="term" value="F:RNA-directed DNA polymerase activity"/>
    <property type="evidence" value="ECO:0007669"/>
    <property type="project" value="UniProtKB-EC"/>
</dbReference>
<reference evidence="3 4" key="1">
    <citation type="submission" date="2009-03" db="EMBL/GenBank/DDBJ databases">
        <authorList>
            <person name="Warren W."/>
            <person name="Ye L."/>
            <person name="Minx P."/>
            <person name="Worley K."/>
            <person name="Gibbs R."/>
            <person name="Wilson R.K."/>
        </authorList>
    </citation>
    <scope>NUCLEOTIDE SEQUENCE [LARGE SCALE GENOMIC DNA]</scope>
</reference>
<dbReference type="OMA" id="ENFMPIS"/>
<evidence type="ECO:0000313" key="4">
    <source>
        <dbReference type="Proteomes" id="UP000008225"/>
    </source>
</evidence>
<protein>
    <recommendedName>
        <fullName evidence="1">RNA-directed DNA polymerase</fullName>
        <ecNumber evidence="1">2.7.7.49</ecNumber>
    </recommendedName>
</protein>
<dbReference type="SUPFAM" id="SSF56672">
    <property type="entry name" value="DNA/RNA polymerases"/>
    <property type="match status" value="2"/>
</dbReference>
<dbReference type="GeneTree" id="ENSGT01150000286964"/>
<organism evidence="3 4">
    <name type="scientific">Callithrix jacchus</name>
    <name type="common">White-tufted-ear marmoset</name>
    <name type="synonym">Simia Jacchus</name>
    <dbReference type="NCBI Taxonomy" id="9483"/>
    <lineage>
        <taxon>Eukaryota</taxon>
        <taxon>Metazoa</taxon>
        <taxon>Chordata</taxon>
        <taxon>Craniata</taxon>
        <taxon>Vertebrata</taxon>
        <taxon>Euteleostomi</taxon>
        <taxon>Mammalia</taxon>
        <taxon>Eutheria</taxon>
        <taxon>Euarchontoglires</taxon>
        <taxon>Primates</taxon>
        <taxon>Haplorrhini</taxon>
        <taxon>Platyrrhini</taxon>
        <taxon>Cebidae</taxon>
        <taxon>Callitrichinae</taxon>
        <taxon>Callithrix</taxon>
        <taxon>Callithrix</taxon>
    </lineage>
</organism>
<dbReference type="InterPro" id="IPR043502">
    <property type="entry name" value="DNA/RNA_pol_sf"/>
</dbReference>
<proteinExistence type="predicted"/>
<dbReference type="Proteomes" id="UP000008225">
    <property type="component" value="Chromosome X"/>
</dbReference>
<evidence type="ECO:0000259" key="2">
    <source>
        <dbReference type="PROSITE" id="PS50878"/>
    </source>
</evidence>
<dbReference type="Pfam" id="PF00078">
    <property type="entry name" value="RVT_1"/>
    <property type="match status" value="2"/>
</dbReference>
<name>A0A8I3WEN5_CALJA</name>
<dbReference type="EC" id="2.7.7.49" evidence="1"/>
<reference evidence="3" key="2">
    <citation type="submission" date="2025-08" db="UniProtKB">
        <authorList>
            <consortium name="Ensembl"/>
        </authorList>
    </citation>
    <scope>IDENTIFICATION</scope>
</reference>
<dbReference type="InterPro" id="IPR000477">
    <property type="entry name" value="RT_dom"/>
</dbReference>
<reference evidence="3" key="3">
    <citation type="submission" date="2025-09" db="UniProtKB">
        <authorList>
            <consortium name="Ensembl"/>
        </authorList>
    </citation>
    <scope>IDENTIFICATION</scope>
</reference>
<dbReference type="PANTHER" id="PTHR19446">
    <property type="entry name" value="REVERSE TRANSCRIPTASES"/>
    <property type="match status" value="1"/>
</dbReference>
<dbReference type="AlphaFoldDB" id="A0A8I3WEN5"/>
<dbReference type="PROSITE" id="PS50878">
    <property type="entry name" value="RT_POL"/>
    <property type="match status" value="2"/>
</dbReference>
<evidence type="ECO:0000256" key="1">
    <source>
        <dbReference type="ARBA" id="ARBA00012493"/>
    </source>
</evidence>
<evidence type="ECO:0000313" key="3">
    <source>
        <dbReference type="Ensembl" id="ENSCJAP00000083684.1"/>
    </source>
</evidence>
<sequence length="861" mass="99343">MIISIDAEKAFDKIQQPFMLKTLNKLGIDGTYLKVIKAIYDKPTANIILNGQKLEAFPLESGTRQGCPLSTLLFNIVLEVLARAIRQEKEIKSIQIGKVEAKLSLFADDMIVYLEDPITSAQKLLKLISSVSKVSGYKINVQKSQAFVYTNTNNRLKESQIKNELPFTIATKRIKYLGIQFTRNVRDLFKENYKPLLNEIREDTNRWRNIPCSWLGRINIVKMSILPNVIYRINAIPVKLKLTFFTELGKTTMNFIWNQKRACIAKSILSKKNTAGGITLPDFKLYYKATVIKTAWYWYQNRDIDQWNKTEAPEATQHIYNHTVFDKPDKNRQGGKDSLFNKWCWENWLAMCRKQKLDPFLTPYTKINSRWIKDLNIRPGTIKTLEGNLGKTIQDIGVGNNQIDAIKNDKGEITTDSTEIQTIIREYYKQLYAHKLVNLEEMDKFLDSCVLPSLNQEEAETMNRPITRSEVEAAIKSLPHKKSPGPDGFTAEFYQTHKEELVQFLLKLFQTIQKEGILPKSFYETNIILIPKPGRDPTRKENFMPISMMNIDAKIFNKILASRLQQQIKKLIHHDQVGFIPGMQGWFNIRKSINIIHHINRTKNKNHMIISIDAEKAFDKIQQPFMLKTLNKLGIGGTYLKVIKAIYDKPTANIILNGQKLEAFPLKSGTRQGCPLSPLLFNIVLEVLARAIRQEKEIKGIQIGKVEAKLSLFADDMIVYLEDPIASAQKLLKLINNFSKVSGYKINVKKSQAFIYTNNRLKESQIKSELPFAIATKRIKYLGIQLTRNVRDLFKENYKPLLNEIREDTNRWRNIPCSWLGRINIVKMAILPKVIYRINAIPIKLPLTFFTELEKTTMNFI</sequence>
<keyword evidence="4" id="KW-1185">Reference proteome</keyword>
<dbReference type="CDD" id="cd01650">
    <property type="entry name" value="RT_nLTR_like"/>
    <property type="match status" value="2"/>
</dbReference>
<feature type="domain" description="Reverse transcriptase" evidence="2">
    <location>
        <begin position="1"/>
        <end position="181"/>
    </location>
</feature>
<accession>A0A8I3WEN5</accession>
<feature type="domain" description="Reverse transcriptase" evidence="2">
    <location>
        <begin position="511"/>
        <end position="786"/>
    </location>
</feature>
<dbReference type="Ensembl" id="ENSCJAT00000122988.1">
    <property type="protein sequence ID" value="ENSCJAP00000083684.1"/>
    <property type="gene ID" value="ENSCJAG00000083728.1"/>
</dbReference>